<dbReference type="GO" id="GO:0020037">
    <property type="term" value="F:heme binding"/>
    <property type="evidence" value="ECO:0007669"/>
    <property type="project" value="TreeGrafter"/>
</dbReference>
<organism evidence="7 8">
    <name type="scientific">Geodermatophilus normandii</name>
    <dbReference type="NCBI Taxonomy" id="1137989"/>
    <lineage>
        <taxon>Bacteria</taxon>
        <taxon>Bacillati</taxon>
        <taxon>Actinomycetota</taxon>
        <taxon>Actinomycetes</taxon>
        <taxon>Geodermatophilales</taxon>
        <taxon>Geodermatophilaceae</taxon>
        <taxon>Geodermatophilus</taxon>
    </lineage>
</organism>
<name>A0A6P0GIV3_9ACTN</name>
<evidence type="ECO:0000256" key="4">
    <source>
        <dbReference type="ARBA" id="ARBA00023002"/>
    </source>
</evidence>
<accession>A0A6P0GIV3</accession>
<proteinExistence type="predicted"/>
<dbReference type="Proteomes" id="UP000471126">
    <property type="component" value="Unassembled WGS sequence"/>
</dbReference>
<comment type="cofactor">
    <cofactor evidence="1">
        <name>Mo-molybdopterin</name>
        <dbReference type="ChEBI" id="CHEBI:71302"/>
    </cofactor>
</comment>
<dbReference type="CDD" id="cd02110">
    <property type="entry name" value="SO_family_Moco_dimer"/>
    <property type="match status" value="1"/>
</dbReference>
<dbReference type="SUPFAM" id="SSF56524">
    <property type="entry name" value="Oxidoreductase molybdopterin-binding domain"/>
    <property type="match status" value="1"/>
</dbReference>
<dbReference type="InterPro" id="IPR000572">
    <property type="entry name" value="OxRdtase_Mopterin-bd_dom"/>
</dbReference>
<protein>
    <submittedName>
        <fullName evidence="7">Sulfite oxidase</fullName>
    </submittedName>
</protein>
<dbReference type="PANTHER" id="PTHR19372:SF7">
    <property type="entry name" value="SULFITE OXIDASE, MITOCHONDRIAL"/>
    <property type="match status" value="1"/>
</dbReference>
<evidence type="ECO:0000256" key="3">
    <source>
        <dbReference type="ARBA" id="ARBA00022723"/>
    </source>
</evidence>
<reference evidence="7 8" key="1">
    <citation type="submission" date="2019-12" db="EMBL/GenBank/DDBJ databases">
        <title>WGS of CPCC 203550 I12A-02606.</title>
        <authorList>
            <person name="Jiang Z."/>
        </authorList>
    </citation>
    <scope>NUCLEOTIDE SEQUENCE [LARGE SCALE GENOMIC DNA]</scope>
    <source>
        <strain evidence="7 8">I12A-02606</strain>
    </source>
</reference>
<dbReference type="InterPro" id="IPR008335">
    <property type="entry name" value="Mopterin_OxRdtase_euk"/>
</dbReference>
<gene>
    <name evidence="7" type="ORF">GCU54_14380</name>
</gene>
<dbReference type="InterPro" id="IPR005066">
    <property type="entry name" value="MoCF_OxRdtse_dimer"/>
</dbReference>
<dbReference type="PRINTS" id="PR00407">
    <property type="entry name" value="EUMOPTERIN"/>
</dbReference>
<keyword evidence="3" id="KW-0479">Metal-binding</keyword>
<dbReference type="Gene3D" id="2.60.40.650">
    <property type="match status" value="1"/>
</dbReference>
<sequence>MTTTEPTSRGRARIAGPGEGIGLDELALATRNHGLPLEALRYDVTPPGLHYVLTHYDIPAVDPAGWRLEVTGAVERPLRLDLGDLRRRPAVTARVLLECAGNGRARLEPRPVSQPWLLEAVGNAEWTGTPLAPLLEEAGLSPDAVDVAFTGADHGIERGVEQDYARGLPLAEAMRPDVLLVWGVNGAPLPPQHGAPLRLLVPGWYGMAHVKWLTRIEVLDRPFDGFQNATAYRLKTEAHGAGVPVTRIAPRALLTPPGFPDFMTRERFLHPGPVTLTGRAWSGRAPLTGVEVSTDGGSTWTAADLAPADPAHPHAWRAWTCAWDARPGSCELVVRAADAEGPQPVEQPWNRQGMANNLVQRVPVTVLGS</sequence>
<dbReference type="GO" id="GO:0030151">
    <property type="term" value="F:molybdenum ion binding"/>
    <property type="evidence" value="ECO:0007669"/>
    <property type="project" value="InterPro"/>
</dbReference>
<dbReference type="GO" id="GO:0008482">
    <property type="term" value="F:sulfite oxidase activity"/>
    <property type="evidence" value="ECO:0007669"/>
    <property type="project" value="TreeGrafter"/>
</dbReference>
<feature type="domain" description="Oxidoreductase molybdopterin-binding" evidence="5">
    <location>
        <begin position="55"/>
        <end position="226"/>
    </location>
</feature>
<dbReference type="PANTHER" id="PTHR19372">
    <property type="entry name" value="SULFITE REDUCTASE"/>
    <property type="match status" value="1"/>
</dbReference>
<dbReference type="InterPro" id="IPR014756">
    <property type="entry name" value="Ig_E-set"/>
</dbReference>
<dbReference type="Gene3D" id="3.90.420.10">
    <property type="entry name" value="Oxidoreductase, molybdopterin-binding domain"/>
    <property type="match status" value="1"/>
</dbReference>
<dbReference type="EMBL" id="JAAGWE010000024">
    <property type="protein sequence ID" value="NEM07190.1"/>
    <property type="molecule type" value="Genomic_DNA"/>
</dbReference>
<dbReference type="GO" id="GO:0043546">
    <property type="term" value="F:molybdopterin cofactor binding"/>
    <property type="evidence" value="ECO:0007669"/>
    <property type="project" value="TreeGrafter"/>
</dbReference>
<evidence type="ECO:0000259" key="5">
    <source>
        <dbReference type="Pfam" id="PF00174"/>
    </source>
</evidence>
<keyword evidence="2" id="KW-0500">Molybdenum</keyword>
<keyword evidence="4" id="KW-0560">Oxidoreductase</keyword>
<evidence type="ECO:0000256" key="1">
    <source>
        <dbReference type="ARBA" id="ARBA00001924"/>
    </source>
</evidence>
<evidence type="ECO:0000256" key="2">
    <source>
        <dbReference type="ARBA" id="ARBA00022505"/>
    </source>
</evidence>
<dbReference type="RefSeq" id="WP_163477319.1">
    <property type="nucleotide sequence ID" value="NZ_JAAGWE010000024.1"/>
</dbReference>
<dbReference type="GO" id="GO:0006790">
    <property type="term" value="P:sulfur compound metabolic process"/>
    <property type="evidence" value="ECO:0007669"/>
    <property type="project" value="TreeGrafter"/>
</dbReference>
<evidence type="ECO:0000313" key="8">
    <source>
        <dbReference type="Proteomes" id="UP000471126"/>
    </source>
</evidence>
<dbReference type="SUPFAM" id="SSF81296">
    <property type="entry name" value="E set domains"/>
    <property type="match status" value="1"/>
</dbReference>
<evidence type="ECO:0000259" key="6">
    <source>
        <dbReference type="Pfam" id="PF03404"/>
    </source>
</evidence>
<feature type="domain" description="Moybdenum cofactor oxidoreductase dimerisation" evidence="6">
    <location>
        <begin position="272"/>
        <end position="365"/>
    </location>
</feature>
<evidence type="ECO:0000313" key="7">
    <source>
        <dbReference type="EMBL" id="NEM07190.1"/>
    </source>
</evidence>
<comment type="caution">
    <text evidence="7">The sequence shown here is derived from an EMBL/GenBank/DDBJ whole genome shotgun (WGS) entry which is preliminary data.</text>
</comment>
<dbReference type="AlphaFoldDB" id="A0A6P0GIV3"/>
<dbReference type="Pfam" id="PF00174">
    <property type="entry name" value="Oxidored_molyb"/>
    <property type="match status" value="1"/>
</dbReference>
<dbReference type="Pfam" id="PF03404">
    <property type="entry name" value="Mo-co_dimer"/>
    <property type="match status" value="1"/>
</dbReference>
<dbReference type="InterPro" id="IPR036374">
    <property type="entry name" value="OxRdtase_Mopterin-bd_sf"/>
</dbReference>